<keyword evidence="3" id="KW-1185">Reference proteome</keyword>
<name>A0ABS8P876_9PSEU</name>
<organism evidence="2 3">
    <name type="scientific">Actinomycetospora endophytica</name>
    <dbReference type="NCBI Taxonomy" id="2291215"/>
    <lineage>
        <taxon>Bacteria</taxon>
        <taxon>Bacillati</taxon>
        <taxon>Actinomycetota</taxon>
        <taxon>Actinomycetes</taxon>
        <taxon>Pseudonocardiales</taxon>
        <taxon>Pseudonocardiaceae</taxon>
        <taxon>Actinomycetospora</taxon>
    </lineage>
</organism>
<protein>
    <recommendedName>
        <fullName evidence="4">PE family protein</fullName>
    </recommendedName>
</protein>
<gene>
    <name evidence="2" type="ORF">LQ327_13965</name>
</gene>
<sequence>MPPNDPGWGPAGQLADSWGVGLPGSPGPQASDPARLTNGQVVPRQVVEMPTGGSFTVDLERAPQTLRDLTAARDELADIMLEAQRLGKVDPGSADDVSRDAATMLGTVADGGDGSLLGALNAGVRRLDLLIDAIKIELRTYEASEDQTRRGFDAKRA</sequence>
<dbReference type="Proteomes" id="UP001199469">
    <property type="component" value="Unassembled WGS sequence"/>
</dbReference>
<proteinExistence type="predicted"/>
<evidence type="ECO:0000256" key="1">
    <source>
        <dbReference type="SAM" id="MobiDB-lite"/>
    </source>
</evidence>
<comment type="caution">
    <text evidence="2">The sequence shown here is derived from an EMBL/GenBank/DDBJ whole genome shotgun (WGS) entry which is preliminary data.</text>
</comment>
<dbReference type="RefSeq" id="WP_230734478.1">
    <property type="nucleotide sequence ID" value="NZ_JAJNDB010000002.1"/>
</dbReference>
<reference evidence="2 3" key="1">
    <citation type="submission" date="2021-11" db="EMBL/GenBank/DDBJ databases">
        <title>Draft genome sequence of Actinomycetospora sp. SF1 isolated from the rhizosphere soil.</title>
        <authorList>
            <person name="Duangmal K."/>
            <person name="Chantavorakit T."/>
        </authorList>
    </citation>
    <scope>NUCLEOTIDE SEQUENCE [LARGE SCALE GENOMIC DNA]</scope>
    <source>
        <strain evidence="2 3">TBRC 5722</strain>
    </source>
</reference>
<dbReference type="EMBL" id="JAJNDB010000002">
    <property type="protein sequence ID" value="MCD2194476.1"/>
    <property type="molecule type" value="Genomic_DNA"/>
</dbReference>
<evidence type="ECO:0000313" key="2">
    <source>
        <dbReference type="EMBL" id="MCD2194476.1"/>
    </source>
</evidence>
<feature type="region of interest" description="Disordered" evidence="1">
    <location>
        <begin position="1"/>
        <end position="36"/>
    </location>
</feature>
<accession>A0ABS8P876</accession>
<evidence type="ECO:0008006" key="4">
    <source>
        <dbReference type="Google" id="ProtNLM"/>
    </source>
</evidence>
<evidence type="ECO:0000313" key="3">
    <source>
        <dbReference type="Proteomes" id="UP001199469"/>
    </source>
</evidence>